<reference evidence="6" key="1">
    <citation type="journal article" date="2013" name="Nat. Genet.">
        <title>The Capsella rubella genome and the genomic consequences of rapid mating system evolution.</title>
        <authorList>
            <person name="Slotte T."/>
            <person name="Hazzouri K.M."/>
            <person name="Agren J.A."/>
            <person name="Koenig D."/>
            <person name="Maumus F."/>
            <person name="Guo Y.L."/>
            <person name="Steige K."/>
            <person name="Platts A.E."/>
            <person name="Escobar J.S."/>
            <person name="Newman L.K."/>
            <person name="Wang W."/>
            <person name="Mandakova T."/>
            <person name="Vello E."/>
            <person name="Smith L.M."/>
            <person name="Henz S.R."/>
            <person name="Steffen J."/>
            <person name="Takuno S."/>
            <person name="Brandvain Y."/>
            <person name="Coop G."/>
            <person name="Andolfatto P."/>
            <person name="Hu T.T."/>
            <person name="Blanchette M."/>
            <person name="Clark R.M."/>
            <person name="Quesneville H."/>
            <person name="Nordborg M."/>
            <person name="Gaut B.S."/>
            <person name="Lysak M.A."/>
            <person name="Jenkins J."/>
            <person name="Grimwood J."/>
            <person name="Chapman J."/>
            <person name="Prochnik S."/>
            <person name="Shu S."/>
            <person name="Rokhsar D."/>
            <person name="Schmutz J."/>
            <person name="Weigel D."/>
            <person name="Wright S.I."/>
        </authorList>
    </citation>
    <scope>NUCLEOTIDE SEQUENCE [LARGE SCALE GENOMIC DNA]</scope>
    <source>
        <strain evidence="6">cv. Monte Gargano</strain>
    </source>
</reference>
<dbReference type="Proteomes" id="UP000029121">
    <property type="component" value="Unassembled WGS sequence"/>
</dbReference>
<dbReference type="InterPro" id="IPR036188">
    <property type="entry name" value="FAD/NAD-bd_sf"/>
</dbReference>
<sequence>MTPTPPNSICSRHVAVIGAGAARLIAVPDPFKDQVVIVIGNQSSGRDVSKDIATLAKEVHIATKFDAYDKKTVFADAIVHCTDYKYRFPFLETNDYLTIEDNRVGPLYKHVFPPALAPGLSFIGLPSMVGTNKWVASVLSGRVQLPSEDEMIEDRFTHFLTDPQFSPMFEKLKPHEACGCSSIDPWREEQYNIAIKKDDDSYRDDVWDEHDQLLQKAYRDFAKIQTDQC</sequence>
<evidence type="ECO:0000256" key="1">
    <source>
        <dbReference type="ARBA" id="ARBA00009183"/>
    </source>
</evidence>
<evidence type="ECO:0000313" key="6">
    <source>
        <dbReference type="Proteomes" id="UP000029121"/>
    </source>
</evidence>
<feature type="non-terminal residue" evidence="5">
    <location>
        <position position="229"/>
    </location>
</feature>
<keyword evidence="4" id="KW-0560">Oxidoreductase</keyword>
<keyword evidence="6" id="KW-1185">Reference proteome</keyword>
<dbReference type="Pfam" id="PF00743">
    <property type="entry name" value="FMO-like"/>
    <property type="match status" value="1"/>
</dbReference>
<dbReference type="InterPro" id="IPR050346">
    <property type="entry name" value="FMO-like"/>
</dbReference>
<protein>
    <recommendedName>
        <fullName evidence="7">Flavin-containing monooxygenase</fullName>
    </recommendedName>
</protein>
<dbReference type="GO" id="GO:0004499">
    <property type="term" value="F:N,N-dimethylaniline monooxygenase activity"/>
    <property type="evidence" value="ECO:0007669"/>
    <property type="project" value="InterPro"/>
</dbReference>
<dbReference type="InterPro" id="IPR020946">
    <property type="entry name" value="Flavin_mOase-like"/>
</dbReference>
<dbReference type="AlphaFoldDB" id="R0IKS2"/>
<comment type="similarity">
    <text evidence="1">Belongs to the FMO family.</text>
</comment>
<keyword evidence="3" id="KW-0274">FAD</keyword>
<dbReference type="SUPFAM" id="SSF51971">
    <property type="entry name" value="Nucleotide-binding domain"/>
    <property type="match status" value="1"/>
</dbReference>
<dbReference type="GO" id="GO:0050661">
    <property type="term" value="F:NADP binding"/>
    <property type="evidence" value="ECO:0007669"/>
    <property type="project" value="InterPro"/>
</dbReference>
<dbReference type="EMBL" id="KB870805">
    <property type="protein sequence ID" value="EOA37618.1"/>
    <property type="molecule type" value="Genomic_DNA"/>
</dbReference>
<evidence type="ECO:0008006" key="7">
    <source>
        <dbReference type="Google" id="ProtNLM"/>
    </source>
</evidence>
<evidence type="ECO:0000256" key="2">
    <source>
        <dbReference type="ARBA" id="ARBA00022630"/>
    </source>
</evidence>
<dbReference type="eggNOG" id="KOG1399">
    <property type="taxonomic scope" value="Eukaryota"/>
</dbReference>
<dbReference type="GO" id="GO:0050660">
    <property type="term" value="F:flavin adenine dinucleotide binding"/>
    <property type="evidence" value="ECO:0007669"/>
    <property type="project" value="InterPro"/>
</dbReference>
<keyword evidence="2" id="KW-0285">Flavoprotein</keyword>
<gene>
    <name evidence="5" type="ORF">CARUB_v10012015mg</name>
</gene>
<accession>R0IKS2</accession>
<dbReference type="PANTHER" id="PTHR23023">
    <property type="entry name" value="DIMETHYLANILINE MONOOXYGENASE"/>
    <property type="match status" value="1"/>
</dbReference>
<organism evidence="5 6">
    <name type="scientific">Capsella rubella</name>
    <dbReference type="NCBI Taxonomy" id="81985"/>
    <lineage>
        <taxon>Eukaryota</taxon>
        <taxon>Viridiplantae</taxon>
        <taxon>Streptophyta</taxon>
        <taxon>Embryophyta</taxon>
        <taxon>Tracheophyta</taxon>
        <taxon>Spermatophyta</taxon>
        <taxon>Magnoliopsida</taxon>
        <taxon>eudicotyledons</taxon>
        <taxon>Gunneridae</taxon>
        <taxon>Pentapetalae</taxon>
        <taxon>rosids</taxon>
        <taxon>malvids</taxon>
        <taxon>Brassicales</taxon>
        <taxon>Brassicaceae</taxon>
        <taxon>Camelineae</taxon>
        <taxon>Capsella</taxon>
    </lineage>
</organism>
<name>R0IKS2_9BRAS</name>
<evidence type="ECO:0000313" key="5">
    <source>
        <dbReference type="EMBL" id="EOA37618.1"/>
    </source>
</evidence>
<evidence type="ECO:0000256" key="3">
    <source>
        <dbReference type="ARBA" id="ARBA00022827"/>
    </source>
</evidence>
<dbReference type="Gene3D" id="3.50.50.60">
    <property type="entry name" value="FAD/NAD(P)-binding domain"/>
    <property type="match status" value="1"/>
</dbReference>
<proteinExistence type="inferred from homology"/>
<dbReference type="STRING" id="81985.R0IKS2"/>
<evidence type="ECO:0000256" key="4">
    <source>
        <dbReference type="ARBA" id="ARBA00023002"/>
    </source>
</evidence>